<protein>
    <recommendedName>
        <fullName evidence="3">MD-2-related lipid-recognition domain-containing protein</fullName>
    </recommendedName>
</protein>
<evidence type="ECO:0000256" key="1">
    <source>
        <dbReference type="ARBA" id="ARBA00022729"/>
    </source>
</evidence>
<keyword evidence="5" id="KW-1185">Reference proteome</keyword>
<feature type="signal peptide" evidence="2">
    <location>
        <begin position="1"/>
        <end position="18"/>
    </location>
</feature>
<dbReference type="Proteomes" id="UP000475862">
    <property type="component" value="Unassembled WGS sequence"/>
</dbReference>
<dbReference type="InterPro" id="IPR036846">
    <property type="entry name" value="GM2-AP_sf"/>
</dbReference>
<organism evidence="4 5">
    <name type="scientific">Aphis glycines</name>
    <name type="common">Soybean aphid</name>
    <dbReference type="NCBI Taxonomy" id="307491"/>
    <lineage>
        <taxon>Eukaryota</taxon>
        <taxon>Metazoa</taxon>
        <taxon>Ecdysozoa</taxon>
        <taxon>Arthropoda</taxon>
        <taxon>Hexapoda</taxon>
        <taxon>Insecta</taxon>
        <taxon>Pterygota</taxon>
        <taxon>Neoptera</taxon>
        <taxon>Paraneoptera</taxon>
        <taxon>Hemiptera</taxon>
        <taxon>Sternorrhyncha</taxon>
        <taxon>Aphidomorpha</taxon>
        <taxon>Aphidoidea</taxon>
        <taxon>Aphididae</taxon>
        <taxon>Aphidini</taxon>
        <taxon>Aphis</taxon>
        <taxon>Aphis</taxon>
    </lineage>
</organism>
<evidence type="ECO:0000313" key="5">
    <source>
        <dbReference type="Proteomes" id="UP000475862"/>
    </source>
</evidence>
<dbReference type="AlphaFoldDB" id="A0A6G0T9R2"/>
<sequence>MVLIKVFIFFRVLSWVKSQNTFMPNLPLGEYRTVFDKVYQCESTKNHSIQLNFYLNKKTPSITELKGNATYMIPLDDTLSLDVNVVSWSLIGGWKPNSLVYITKNACSSLKKVLGNAWNSLIKGFNVPSANCPIPAGTYTASGINLKELEDHNSPKIYFYGKYKLLFKIKTVENKVITCGVFEFRLLRPWENPLLIKYFIFVEIKYLKMILTKAFVLFGIFLLIKSQNTFMPNLPLGEYRTVFDKIYNCDLTKNQSIKFNFGLNKKTSSITELKGNAIYLIPFDDTLTLDVNVASWSLAGGWKPNSLVYITKNACSSLKKVLGHAWNSMIKGFNISSTSCPIIAGTYNAPGINLKELEDHNSPKVYFYGKYKLLMKIKNEEKKELSCLTIELSLIRPWEKPI</sequence>
<evidence type="ECO:0000313" key="4">
    <source>
        <dbReference type="EMBL" id="KAE9528686.1"/>
    </source>
</evidence>
<keyword evidence="1 2" id="KW-0732">Signal</keyword>
<dbReference type="OrthoDB" id="6611940at2759"/>
<dbReference type="PANTHER" id="PTHR21112">
    <property type="entry name" value="CHEMOSENSORY PROTEIN A 29A-RELATED"/>
    <property type="match status" value="1"/>
</dbReference>
<evidence type="ECO:0000256" key="2">
    <source>
        <dbReference type="SAM" id="SignalP"/>
    </source>
</evidence>
<gene>
    <name evidence="4" type="ORF">AGLY_012261</name>
</gene>
<accession>A0A6G0T9R2</accession>
<name>A0A6G0T9R2_APHGL</name>
<proteinExistence type="predicted"/>
<dbReference type="Pfam" id="PF02221">
    <property type="entry name" value="E1_DerP2_DerF2"/>
    <property type="match status" value="2"/>
</dbReference>
<feature type="chain" id="PRO_5026165191" description="MD-2-related lipid-recognition domain-containing protein" evidence="2">
    <location>
        <begin position="19"/>
        <end position="402"/>
    </location>
</feature>
<dbReference type="InterPro" id="IPR003172">
    <property type="entry name" value="ML_dom"/>
</dbReference>
<comment type="caution">
    <text evidence="4">The sequence shown here is derived from an EMBL/GenBank/DDBJ whole genome shotgun (WGS) entry which is preliminary data.</text>
</comment>
<dbReference type="SUPFAM" id="SSF63707">
    <property type="entry name" value="Ganglioside M2 (gm2) activator"/>
    <property type="match status" value="1"/>
</dbReference>
<dbReference type="EMBL" id="VYZN01000048">
    <property type="protein sequence ID" value="KAE9528686.1"/>
    <property type="molecule type" value="Genomic_DNA"/>
</dbReference>
<dbReference type="Gene3D" id="2.70.220.10">
    <property type="entry name" value="Ganglioside GM2 activator"/>
    <property type="match status" value="2"/>
</dbReference>
<dbReference type="PANTHER" id="PTHR21112:SF0">
    <property type="entry name" value="CHEMOSENSORY PROTEIN A 29A-RELATED"/>
    <property type="match status" value="1"/>
</dbReference>
<evidence type="ECO:0000259" key="3">
    <source>
        <dbReference type="Pfam" id="PF02221"/>
    </source>
</evidence>
<feature type="domain" description="MD-2-related lipid-recognition" evidence="3">
    <location>
        <begin position="38"/>
        <end position="185"/>
    </location>
</feature>
<reference evidence="4 5" key="1">
    <citation type="submission" date="2019-08" db="EMBL/GenBank/DDBJ databases">
        <title>The genome of the soybean aphid Biotype 1, its phylome, world population structure and adaptation to the North American continent.</title>
        <authorList>
            <person name="Giordano R."/>
            <person name="Donthu R.K."/>
            <person name="Hernandez A.G."/>
            <person name="Wright C.L."/>
            <person name="Zimin A.V."/>
        </authorList>
    </citation>
    <scope>NUCLEOTIDE SEQUENCE [LARGE SCALE GENOMIC DNA]</scope>
    <source>
        <tissue evidence="4">Whole aphids</tissue>
    </source>
</reference>
<feature type="domain" description="MD-2-related lipid-recognition" evidence="3">
    <location>
        <begin position="300"/>
        <end position="393"/>
    </location>
</feature>